<dbReference type="RefSeq" id="WP_344700945.1">
    <property type="nucleotide sequence ID" value="NZ_BAABCK010000012.1"/>
</dbReference>
<evidence type="ECO:0000313" key="3">
    <source>
        <dbReference type="EMBL" id="GAA3716963.1"/>
    </source>
</evidence>
<reference evidence="4" key="1">
    <citation type="journal article" date="2019" name="Int. J. Syst. Evol. Microbiol.">
        <title>The Global Catalogue of Microorganisms (GCM) 10K type strain sequencing project: providing services to taxonomists for standard genome sequencing and annotation.</title>
        <authorList>
            <consortium name="The Broad Institute Genomics Platform"/>
            <consortium name="The Broad Institute Genome Sequencing Center for Infectious Disease"/>
            <person name="Wu L."/>
            <person name="Ma J."/>
        </authorList>
    </citation>
    <scope>NUCLEOTIDE SEQUENCE [LARGE SCALE GENOMIC DNA]</scope>
    <source>
        <strain evidence="4">JCM 16981</strain>
    </source>
</reference>
<proteinExistence type="predicted"/>
<evidence type="ECO:0000256" key="1">
    <source>
        <dbReference type="SAM" id="Phobius"/>
    </source>
</evidence>
<dbReference type="Proteomes" id="UP001500920">
    <property type="component" value="Unassembled WGS sequence"/>
</dbReference>
<sequence>MTEFMEVCKRYKIPIACAAVCLVFSIIVFKLMSSNEEEMPMKAYEPKAYEESSDEAPEEEQAESQTIMVEVKGAVKYPGVFEVPNDARVKNVLEMAQIKGNADLLTVNQSMKLKDEQVVYVPAVGEEIAEGLVNQTEENEEAEALVNINTADVDELTTLNGIGEKKAQLFLDYREENGLFMKLEDIKNIPGIGDKTFESLKPYITIDE</sequence>
<dbReference type="PANTHER" id="PTHR21180">
    <property type="entry name" value="ENDONUCLEASE/EXONUCLEASE/PHOSPHATASE FAMILY DOMAIN-CONTAINING PROTEIN 1"/>
    <property type="match status" value="1"/>
</dbReference>
<dbReference type="NCBIfam" id="TIGR00426">
    <property type="entry name" value="competence protein ComEA helix-hairpin-helix repeat region"/>
    <property type="match status" value="1"/>
</dbReference>
<feature type="domain" description="Helix-hairpin-helix DNA-binding motif class 1" evidence="2">
    <location>
        <begin position="184"/>
        <end position="203"/>
    </location>
</feature>
<protein>
    <submittedName>
        <fullName evidence="3">Helix-hairpin-helix domain-containing protein</fullName>
    </submittedName>
</protein>
<dbReference type="InterPro" id="IPR003583">
    <property type="entry name" value="Hlx-hairpin-Hlx_DNA-bd_motif"/>
</dbReference>
<dbReference type="InterPro" id="IPR051675">
    <property type="entry name" value="Endo/Exo/Phosphatase_dom_1"/>
</dbReference>
<organism evidence="3 4">
    <name type="scientific">Salinicoccus jeotgali</name>
    <dbReference type="NCBI Taxonomy" id="381634"/>
    <lineage>
        <taxon>Bacteria</taxon>
        <taxon>Bacillati</taxon>
        <taxon>Bacillota</taxon>
        <taxon>Bacilli</taxon>
        <taxon>Bacillales</taxon>
        <taxon>Staphylococcaceae</taxon>
        <taxon>Salinicoccus</taxon>
    </lineage>
</organism>
<accession>A0ABP7EEN5</accession>
<dbReference type="Gene3D" id="1.10.150.280">
    <property type="entry name" value="AF1531-like domain"/>
    <property type="match status" value="1"/>
</dbReference>
<keyword evidence="1" id="KW-0812">Transmembrane</keyword>
<evidence type="ECO:0000313" key="4">
    <source>
        <dbReference type="Proteomes" id="UP001500920"/>
    </source>
</evidence>
<keyword evidence="1" id="KW-0472">Membrane</keyword>
<dbReference type="Pfam" id="PF12836">
    <property type="entry name" value="HHH_3"/>
    <property type="match status" value="1"/>
</dbReference>
<comment type="caution">
    <text evidence="3">The sequence shown here is derived from an EMBL/GenBank/DDBJ whole genome shotgun (WGS) entry which is preliminary data.</text>
</comment>
<evidence type="ECO:0000259" key="2">
    <source>
        <dbReference type="SMART" id="SM00278"/>
    </source>
</evidence>
<dbReference type="SMART" id="SM00278">
    <property type="entry name" value="HhH1"/>
    <property type="match status" value="2"/>
</dbReference>
<dbReference type="PANTHER" id="PTHR21180:SF32">
    <property type="entry name" value="ENDONUCLEASE_EXONUCLEASE_PHOSPHATASE FAMILY DOMAIN-CONTAINING PROTEIN 1"/>
    <property type="match status" value="1"/>
</dbReference>
<keyword evidence="4" id="KW-1185">Reference proteome</keyword>
<dbReference type="InterPro" id="IPR010994">
    <property type="entry name" value="RuvA_2-like"/>
</dbReference>
<dbReference type="InterPro" id="IPR004509">
    <property type="entry name" value="Competence_ComEA_HhH"/>
</dbReference>
<keyword evidence="1" id="KW-1133">Transmembrane helix</keyword>
<name>A0ABP7EEN5_9STAP</name>
<gene>
    <name evidence="3" type="ORF">GCM10022378_03960</name>
</gene>
<feature type="transmembrane region" description="Helical" evidence="1">
    <location>
        <begin position="13"/>
        <end position="32"/>
    </location>
</feature>
<dbReference type="EMBL" id="BAABCK010000012">
    <property type="protein sequence ID" value="GAA3716963.1"/>
    <property type="molecule type" value="Genomic_DNA"/>
</dbReference>
<dbReference type="SUPFAM" id="SSF47781">
    <property type="entry name" value="RuvA domain 2-like"/>
    <property type="match status" value="1"/>
</dbReference>
<feature type="domain" description="Helix-hairpin-helix DNA-binding motif class 1" evidence="2">
    <location>
        <begin position="154"/>
        <end position="173"/>
    </location>
</feature>